<organism evidence="2 4">
    <name type="scientific">Pseudomonas extremorientalis</name>
    <dbReference type="NCBI Taxonomy" id="169669"/>
    <lineage>
        <taxon>Bacteria</taxon>
        <taxon>Pseudomonadati</taxon>
        <taxon>Pseudomonadota</taxon>
        <taxon>Gammaproteobacteria</taxon>
        <taxon>Pseudomonadales</taxon>
        <taxon>Pseudomonadaceae</taxon>
        <taxon>Pseudomonas</taxon>
    </lineage>
</organism>
<feature type="transmembrane region" description="Helical" evidence="1">
    <location>
        <begin position="144"/>
        <end position="163"/>
    </location>
</feature>
<feature type="transmembrane region" description="Helical" evidence="1">
    <location>
        <begin position="6"/>
        <end position="25"/>
    </location>
</feature>
<evidence type="ECO:0000313" key="3">
    <source>
        <dbReference type="EMBL" id="SDP84214.1"/>
    </source>
</evidence>
<dbReference type="Proteomes" id="UP000181686">
    <property type="component" value="Unassembled WGS sequence"/>
</dbReference>
<keyword evidence="1" id="KW-1133">Transmembrane helix</keyword>
<dbReference type="AlphaFoldDB" id="A0A1H0W0I7"/>
<protein>
    <submittedName>
        <fullName evidence="3">Oligosaccharide repeat unit polymerase</fullName>
    </submittedName>
</protein>
<sequence>MIDHDSGFYVSALLLLLIVVFNVFYLFKKFDVVFVFVNVHLSSLTLYFTYQSGLLSPMHWWELVLLLSYLLGFVFGFAIHYVVFAKNSMEFSFPRDGRGMFLINVVGFAFFLAAFLYELARAGWIPPILAADKLTAYYNFPQTFVHYLVVCGIAVSTVFVFVAERYRYRRFLCYTFVAIIAIAQMATLARAVLMTQLFMAVFIIVKERNILFRWKKLMLAVVSGLTIITIFGTMRTSSDANALFEIGLLNEWPGWSLPFAWIYLYFTTPLENVHAVFNYYDQGFGYGLHTFVKPFFNLFQAKDYYASLFELQPPSAGGFNTYGYYLEVFMDYGCFGFLYTFLLGFVSRQIVVGRSLVLYFFSSYWVYAIFTSSINMYFNEFFTLVYLAYFALVVFFSRFNVFRRL</sequence>
<feature type="transmembrane region" description="Helical" evidence="1">
    <location>
        <begin position="97"/>
        <end position="117"/>
    </location>
</feature>
<keyword evidence="1" id="KW-0812">Transmembrane</keyword>
<keyword evidence="1" id="KW-0472">Membrane</keyword>
<feature type="transmembrane region" description="Helical" evidence="1">
    <location>
        <begin position="356"/>
        <end position="378"/>
    </location>
</feature>
<feature type="transmembrane region" description="Helical" evidence="1">
    <location>
        <begin position="217"/>
        <end position="234"/>
    </location>
</feature>
<feature type="transmembrane region" description="Helical" evidence="1">
    <location>
        <begin position="63"/>
        <end position="85"/>
    </location>
</feature>
<reference evidence="2 4" key="1">
    <citation type="submission" date="2016-08" db="EMBL/GenBank/DDBJ databases">
        <title>Draft genome sequence of the type strain of Pseudomonas extremorientalis LMG 19695T isolated from drinking water reservoir.</title>
        <authorList>
            <person name="Tambong J.T."/>
        </authorList>
    </citation>
    <scope>NUCLEOTIDE SEQUENCE [LARGE SCALE GENOMIC DNA]</scope>
    <source>
        <strain evidence="2 4">LMG 19695</strain>
    </source>
</reference>
<dbReference type="EMBL" id="MDGK01000015">
    <property type="protein sequence ID" value="OIN11870.1"/>
    <property type="molecule type" value="Genomic_DNA"/>
</dbReference>
<dbReference type="RefSeq" id="WP_071489080.1">
    <property type="nucleotide sequence ID" value="NZ_LT629708.1"/>
</dbReference>
<name>A0A1H0W0I7_9PSED</name>
<dbReference type="Proteomes" id="UP000182654">
    <property type="component" value="Chromosome I"/>
</dbReference>
<gene>
    <name evidence="2" type="ORF">BFN10_07160</name>
    <name evidence="3" type="ORF">SAMN04490184_5206</name>
</gene>
<feature type="transmembrane region" description="Helical" evidence="1">
    <location>
        <begin position="384"/>
        <end position="401"/>
    </location>
</feature>
<reference evidence="3 5" key="2">
    <citation type="submission" date="2016-10" db="EMBL/GenBank/DDBJ databases">
        <authorList>
            <person name="Varghese N."/>
            <person name="Submissions S."/>
        </authorList>
    </citation>
    <scope>NUCLEOTIDE SEQUENCE [LARGE SCALE GENOMIC DNA]</scope>
    <source>
        <strain evidence="3 5">BS2774</strain>
    </source>
</reference>
<accession>A0A1H0W0I7</accession>
<feature type="transmembrane region" description="Helical" evidence="1">
    <location>
        <begin position="322"/>
        <end position="344"/>
    </location>
</feature>
<proteinExistence type="predicted"/>
<evidence type="ECO:0000313" key="2">
    <source>
        <dbReference type="EMBL" id="OIN11870.1"/>
    </source>
</evidence>
<dbReference type="NCBIfam" id="TIGR04370">
    <property type="entry name" value="glyco_rpt_poly"/>
    <property type="match status" value="1"/>
</dbReference>
<feature type="transmembrane region" description="Helical" evidence="1">
    <location>
        <begin position="175"/>
        <end position="205"/>
    </location>
</feature>
<feature type="transmembrane region" description="Helical" evidence="1">
    <location>
        <begin position="246"/>
        <end position="266"/>
    </location>
</feature>
<evidence type="ECO:0000313" key="5">
    <source>
        <dbReference type="Proteomes" id="UP000182654"/>
    </source>
</evidence>
<evidence type="ECO:0000256" key="1">
    <source>
        <dbReference type="SAM" id="Phobius"/>
    </source>
</evidence>
<evidence type="ECO:0000313" key="4">
    <source>
        <dbReference type="Proteomes" id="UP000181686"/>
    </source>
</evidence>
<feature type="transmembrane region" description="Helical" evidence="1">
    <location>
        <begin position="32"/>
        <end position="51"/>
    </location>
</feature>
<dbReference type="EMBL" id="LT629708">
    <property type="protein sequence ID" value="SDP84214.1"/>
    <property type="molecule type" value="Genomic_DNA"/>
</dbReference>
<keyword evidence="5" id="KW-1185">Reference proteome</keyword>